<gene>
    <name evidence="1" type="ORF">BpHYR1_014593</name>
</gene>
<name>A0A3M7PUZ9_BRAPC</name>
<reference evidence="1 2" key="1">
    <citation type="journal article" date="2018" name="Sci. Rep.">
        <title>Genomic signatures of local adaptation to the degree of environmental predictability in rotifers.</title>
        <authorList>
            <person name="Franch-Gras L."/>
            <person name="Hahn C."/>
            <person name="Garcia-Roger E.M."/>
            <person name="Carmona M.J."/>
            <person name="Serra M."/>
            <person name="Gomez A."/>
        </authorList>
    </citation>
    <scope>NUCLEOTIDE SEQUENCE [LARGE SCALE GENOMIC DNA]</scope>
    <source>
        <strain evidence="1">HYR1</strain>
    </source>
</reference>
<dbReference type="EMBL" id="REGN01008683">
    <property type="protein sequence ID" value="RNA03012.1"/>
    <property type="molecule type" value="Genomic_DNA"/>
</dbReference>
<proteinExistence type="predicted"/>
<evidence type="ECO:0000313" key="2">
    <source>
        <dbReference type="Proteomes" id="UP000276133"/>
    </source>
</evidence>
<organism evidence="1 2">
    <name type="scientific">Brachionus plicatilis</name>
    <name type="common">Marine rotifer</name>
    <name type="synonym">Brachionus muelleri</name>
    <dbReference type="NCBI Taxonomy" id="10195"/>
    <lineage>
        <taxon>Eukaryota</taxon>
        <taxon>Metazoa</taxon>
        <taxon>Spiralia</taxon>
        <taxon>Gnathifera</taxon>
        <taxon>Rotifera</taxon>
        <taxon>Eurotatoria</taxon>
        <taxon>Monogononta</taxon>
        <taxon>Pseudotrocha</taxon>
        <taxon>Ploima</taxon>
        <taxon>Brachionidae</taxon>
        <taxon>Brachionus</taxon>
    </lineage>
</organism>
<comment type="caution">
    <text evidence="1">The sequence shown here is derived from an EMBL/GenBank/DDBJ whole genome shotgun (WGS) entry which is preliminary data.</text>
</comment>
<evidence type="ECO:0000313" key="1">
    <source>
        <dbReference type="EMBL" id="RNA03012.1"/>
    </source>
</evidence>
<keyword evidence="2" id="KW-1185">Reference proteome</keyword>
<sequence length="116" mass="12559">MAYICVQNTVGAVSTSVWLSGAVVHWQHFFNINLELGVLVFVVSVSELDPRVRCLSDPAVVVLVAPSTCVCLLVHSEFGPLFPRVQFGAQIGRAVRARLGLTGVEHRLHCLGLHGL</sequence>
<protein>
    <submittedName>
        <fullName evidence="1">Uncharacterized protein</fullName>
    </submittedName>
</protein>
<dbReference type="Proteomes" id="UP000276133">
    <property type="component" value="Unassembled WGS sequence"/>
</dbReference>
<accession>A0A3M7PUZ9</accession>
<dbReference type="AlphaFoldDB" id="A0A3M7PUZ9"/>